<evidence type="ECO:0000259" key="1">
    <source>
        <dbReference type="Pfam" id="PF16242"/>
    </source>
</evidence>
<dbReference type="InterPro" id="IPR038725">
    <property type="entry name" value="YdaG_split_barrel_FMN-bd"/>
</dbReference>
<name>A0A085ZIT5_9FLAO</name>
<reference evidence="2 3" key="1">
    <citation type="submission" date="2014-07" db="EMBL/GenBank/DDBJ databases">
        <title>Genome of Flavobacterium reichenbachii LMG 25512.</title>
        <authorList>
            <person name="Stropko S.J."/>
            <person name="Pipes S.E."/>
            <person name="Newman J.D."/>
        </authorList>
    </citation>
    <scope>NUCLEOTIDE SEQUENCE [LARGE SCALE GENOMIC DNA]</scope>
    <source>
        <strain evidence="2 3">LMG 25512</strain>
    </source>
</reference>
<dbReference type="EMBL" id="JPRL01000001">
    <property type="protein sequence ID" value="KFF04349.1"/>
    <property type="molecule type" value="Genomic_DNA"/>
</dbReference>
<dbReference type="RefSeq" id="WP_035680489.1">
    <property type="nucleotide sequence ID" value="NZ_JPRL01000001.1"/>
</dbReference>
<dbReference type="Pfam" id="PF16242">
    <property type="entry name" value="Pyrid_ox_like"/>
    <property type="match status" value="1"/>
</dbReference>
<dbReference type="InterPro" id="IPR012349">
    <property type="entry name" value="Split_barrel_FMN-bd"/>
</dbReference>
<accession>A0A085ZIT5</accession>
<dbReference type="Gene3D" id="2.30.110.10">
    <property type="entry name" value="Electron Transport, Fmn-binding Protein, Chain A"/>
    <property type="match status" value="1"/>
</dbReference>
<dbReference type="Proteomes" id="UP000028715">
    <property type="component" value="Unassembled WGS sequence"/>
</dbReference>
<feature type="domain" description="General stress protein FMN-binding split barrel" evidence="1">
    <location>
        <begin position="13"/>
        <end position="157"/>
    </location>
</feature>
<dbReference type="SUPFAM" id="SSF50475">
    <property type="entry name" value="FMN-binding split barrel"/>
    <property type="match status" value="1"/>
</dbReference>
<dbReference type="STRING" id="362418.IW19_01865"/>
<evidence type="ECO:0000313" key="2">
    <source>
        <dbReference type="EMBL" id="KFF04349.1"/>
    </source>
</evidence>
<proteinExistence type="predicted"/>
<dbReference type="eggNOG" id="COG3871">
    <property type="taxonomic scope" value="Bacteria"/>
</dbReference>
<dbReference type="AlphaFoldDB" id="A0A085ZIT5"/>
<dbReference type="PANTHER" id="PTHR34818:SF1">
    <property type="entry name" value="PROTEIN BLI-3"/>
    <property type="match status" value="1"/>
</dbReference>
<dbReference type="PANTHER" id="PTHR34818">
    <property type="entry name" value="PROTEIN BLI-3"/>
    <property type="match status" value="1"/>
</dbReference>
<keyword evidence="3" id="KW-1185">Reference proteome</keyword>
<protein>
    <submittedName>
        <fullName evidence="2">General stress protein</fullName>
    </submittedName>
</protein>
<comment type="caution">
    <text evidence="2">The sequence shown here is derived from an EMBL/GenBank/DDBJ whole genome shotgun (WGS) entry which is preliminary data.</text>
</comment>
<gene>
    <name evidence="2" type="ORF">IW19_01865</name>
</gene>
<evidence type="ECO:0000313" key="3">
    <source>
        <dbReference type="Proteomes" id="UP000028715"/>
    </source>
</evidence>
<organism evidence="2 3">
    <name type="scientific">Flavobacterium reichenbachii</name>
    <dbReference type="NCBI Taxonomy" id="362418"/>
    <lineage>
        <taxon>Bacteria</taxon>
        <taxon>Pseudomonadati</taxon>
        <taxon>Bacteroidota</taxon>
        <taxon>Flavobacteriia</taxon>
        <taxon>Flavobacteriales</taxon>
        <taxon>Flavobacteriaceae</taxon>
        <taxon>Flavobacterium</taxon>
    </lineage>
</organism>
<sequence length="166" mass="18644">MGDHKDLSDNLAADKIKDLAEDIKTCMFCTYNETRLQSRPMSVQKVDELGNLWFLSDRNSSQNAEITQNPVVELFFSAPQDKFLTLHGTASILYKREIIEELYDPIIKVWMPGGIDDPNLSVIKVVPEDGYYWNNKNGKLVAIAKMTAALVTGKTMDDGIEGTLEL</sequence>
<dbReference type="OrthoDB" id="1432662at2"/>
<dbReference type="InterPro" id="IPR052917">
    <property type="entry name" value="Stress-Dev_Protein"/>
</dbReference>